<dbReference type="GO" id="GO:0005829">
    <property type="term" value="C:cytosol"/>
    <property type="evidence" value="ECO:0007669"/>
    <property type="project" value="TreeGrafter"/>
</dbReference>
<dbReference type="InterPro" id="IPR040185">
    <property type="entry name" value="Far11/STRP"/>
</dbReference>
<dbReference type="PANTHER" id="PTHR13239">
    <property type="entry name" value="PROTEIN REQUIRED FOR HYPHAL ANASTOMOSIS HAM-2"/>
    <property type="match status" value="1"/>
</dbReference>
<evidence type="ECO:0008006" key="8">
    <source>
        <dbReference type="Google" id="ProtNLM"/>
    </source>
</evidence>
<dbReference type="SMART" id="SM01293">
    <property type="entry name" value="DUF3402"/>
    <property type="match status" value="1"/>
</dbReference>
<evidence type="ECO:0000313" key="6">
    <source>
        <dbReference type="WBParaSite" id="TREG1_97980.1"/>
    </source>
</evidence>
<feature type="region of interest" description="Disordered" evidence="2">
    <location>
        <begin position="403"/>
        <end position="455"/>
    </location>
</feature>
<evidence type="ECO:0000259" key="4">
    <source>
        <dbReference type="SMART" id="SM01293"/>
    </source>
</evidence>
<dbReference type="GO" id="GO:0007010">
    <property type="term" value="P:cytoskeleton organization"/>
    <property type="evidence" value="ECO:0007669"/>
    <property type="project" value="TreeGrafter"/>
</dbReference>
<protein>
    <recommendedName>
        <fullName evidence="8">DUF3402 domain-containing protein</fullName>
    </recommendedName>
</protein>
<dbReference type="Proteomes" id="UP000050795">
    <property type="component" value="Unassembled WGS sequence"/>
</dbReference>
<feature type="compositionally biased region" description="Polar residues" evidence="2">
    <location>
        <begin position="425"/>
        <end position="437"/>
    </location>
</feature>
<dbReference type="PANTHER" id="PTHR13239:SF4">
    <property type="entry name" value="AT25231P"/>
    <property type="match status" value="1"/>
</dbReference>
<feature type="compositionally biased region" description="Polar residues" evidence="2">
    <location>
        <begin position="444"/>
        <end position="455"/>
    </location>
</feature>
<proteinExistence type="inferred from homology"/>
<dbReference type="WBParaSite" id="TREG1_97980.1">
    <property type="protein sequence ID" value="TREG1_97980.1"/>
    <property type="gene ID" value="TREG1_97980"/>
</dbReference>
<feature type="region of interest" description="Disordered" evidence="2">
    <location>
        <begin position="220"/>
        <end position="243"/>
    </location>
</feature>
<evidence type="ECO:0000256" key="2">
    <source>
        <dbReference type="SAM" id="MobiDB-lite"/>
    </source>
</evidence>
<evidence type="ECO:0000313" key="5">
    <source>
        <dbReference type="Proteomes" id="UP000050795"/>
    </source>
</evidence>
<dbReference type="InterPro" id="IPR012486">
    <property type="entry name" value="Far11/STRP_N"/>
</dbReference>
<feature type="compositionally biased region" description="Polar residues" evidence="2">
    <location>
        <begin position="403"/>
        <end position="418"/>
    </location>
</feature>
<evidence type="ECO:0000259" key="3">
    <source>
        <dbReference type="SMART" id="SM01292"/>
    </source>
</evidence>
<sequence length="931" mass="106343">MDDILEDNDKKEDVSIEEPNTDIDFVYNDADEYSVEIAELYSYSEEPEFRINRFYFQYYFRKFVSVKWFEASNAERHSHIQRLLYYLESGDRLTRQKATRSLLYLLQGNFGDCELEEDQITWARHNVYLCIEAGVLQAVTALLLYEIDYDSWASNSTGSNTGGGVNKVQASTNDNAGQVSAVSSTRQSECTLEDCADLRILLSILYIMVETVRDGMLTEHTQQQTSSLDRRNIPTSSTDTTNQDPMAKLREQFVEDLASPIGKDGELTLTVVLFDMVYRFCSGLAPHFPMKKVLLLLWKVLLITLGPLSSLFVRKNQARARYGLPPLSEDSTHVIRRVRANTPPAVSTDQVLSRIPRNNNRHPVLNQSNQAPRQGCLAGGRAAFEQQQQQQKPSVLTTVTFPYSADSSKPPVVNSNQATTTTTTGNVSITDRITSGFDTPRPSSPVSCESNDNSGENTVLLKYQLPNTTTTPTINNNIDTTTPDYLSSSNLNQSNPNPQIVLPGLANLYTDGKSLPWKPKVKKKDLEVFLTNVRLKFIGFHVANDTVSLAGLPEPIHEAVRVMREHIYVSLGEVQIEKENEIAQNPLSKSGETLPDTPVERLYRAMYPMLPQYMIALLKILLAASPTSRTKNESIDILGEITPGETRMKTAHETTIFAVDINRHREIIVKAISGLLLLLLKQFKLNHIYQFEYVSQYLVFANCIPLILKFFNQNTCLYVQAKNTFSCLEFPSRLIGKPPELTAEMLAGDWSSYCWRNLFSCINLLRILNMLTKWKHSRIMLLVVFKSAPILKRTLRVRHAMLQLYVLKLLKLQSRYFGRQWRKNNMSIMSAIYQKVRHRLTDDWAYGNDVDALPWQFQVEECSLRTNVDQFIQRRYCDNWFDPEFKPVDNCLMSVLSQPVQLSDEFKQNYEKWLEEEVFSVPINWSQVLAR</sequence>
<dbReference type="InterPro" id="IPR021819">
    <property type="entry name" value="Far11/STRP_C"/>
</dbReference>
<dbReference type="Pfam" id="PF07923">
    <property type="entry name" value="N1221"/>
    <property type="match status" value="1"/>
</dbReference>
<dbReference type="AlphaFoldDB" id="A0AA85KRE4"/>
<reference evidence="6 7" key="2">
    <citation type="submission" date="2023-11" db="UniProtKB">
        <authorList>
            <consortium name="WormBaseParasite"/>
        </authorList>
    </citation>
    <scope>IDENTIFICATION</scope>
</reference>
<evidence type="ECO:0000256" key="1">
    <source>
        <dbReference type="ARBA" id="ARBA00007062"/>
    </source>
</evidence>
<name>A0AA85KRE4_TRIRE</name>
<dbReference type="Pfam" id="PF11882">
    <property type="entry name" value="DUF3402"/>
    <property type="match status" value="2"/>
</dbReference>
<feature type="domain" description="Far11/STRP N-terminal" evidence="3">
    <location>
        <begin position="20"/>
        <end position="369"/>
    </location>
</feature>
<dbReference type="SMART" id="SM01292">
    <property type="entry name" value="N1221"/>
    <property type="match status" value="1"/>
</dbReference>
<dbReference type="WBParaSite" id="TREG1_97980.2">
    <property type="protein sequence ID" value="TREG1_97980.2"/>
    <property type="gene ID" value="TREG1_97980"/>
</dbReference>
<evidence type="ECO:0000313" key="7">
    <source>
        <dbReference type="WBParaSite" id="TREG1_97980.2"/>
    </source>
</evidence>
<feature type="domain" description="Far11/STRP C-terminal" evidence="4">
    <location>
        <begin position="553"/>
        <end position="910"/>
    </location>
</feature>
<accession>A0AA85KRE4</accession>
<keyword evidence="5" id="KW-1185">Reference proteome</keyword>
<reference evidence="5" key="1">
    <citation type="submission" date="2022-06" db="EMBL/GenBank/DDBJ databases">
        <authorList>
            <person name="Berger JAMES D."/>
            <person name="Berger JAMES D."/>
        </authorList>
    </citation>
    <scope>NUCLEOTIDE SEQUENCE [LARGE SCALE GENOMIC DNA]</scope>
</reference>
<comment type="similarity">
    <text evidence="1">Belongs to the STRIP family.</text>
</comment>
<organism evidence="5 7">
    <name type="scientific">Trichobilharzia regenti</name>
    <name type="common">Nasal bird schistosome</name>
    <dbReference type="NCBI Taxonomy" id="157069"/>
    <lineage>
        <taxon>Eukaryota</taxon>
        <taxon>Metazoa</taxon>
        <taxon>Spiralia</taxon>
        <taxon>Lophotrochozoa</taxon>
        <taxon>Platyhelminthes</taxon>
        <taxon>Trematoda</taxon>
        <taxon>Digenea</taxon>
        <taxon>Strigeidida</taxon>
        <taxon>Schistosomatoidea</taxon>
        <taxon>Schistosomatidae</taxon>
        <taxon>Trichobilharzia</taxon>
    </lineage>
</organism>